<dbReference type="SUPFAM" id="SSF53098">
    <property type="entry name" value="Ribonuclease H-like"/>
    <property type="match status" value="1"/>
</dbReference>
<dbReference type="EnsemblPlants" id="evm.model.02.160">
    <property type="protein sequence ID" value="cds.evm.model.02.160"/>
    <property type="gene ID" value="evm.TU.02.160"/>
</dbReference>
<evidence type="ECO:0000259" key="2">
    <source>
        <dbReference type="Pfam" id="PF07727"/>
    </source>
</evidence>
<reference evidence="4" key="2">
    <citation type="submission" date="2021-03" db="UniProtKB">
        <authorList>
            <consortium name="EnsemblPlants"/>
        </authorList>
    </citation>
    <scope>IDENTIFICATION</scope>
</reference>
<dbReference type="SUPFAM" id="SSF52047">
    <property type="entry name" value="RNI-like"/>
    <property type="match status" value="1"/>
</dbReference>
<feature type="compositionally biased region" description="Polar residues" evidence="1">
    <location>
        <begin position="1093"/>
        <end position="1105"/>
    </location>
</feature>
<dbReference type="Pfam" id="PF07727">
    <property type="entry name" value="RVT_2"/>
    <property type="match status" value="1"/>
</dbReference>
<dbReference type="Proteomes" id="UP000596661">
    <property type="component" value="Chromosome 2"/>
</dbReference>
<feature type="compositionally biased region" description="Low complexity" evidence="1">
    <location>
        <begin position="1125"/>
        <end position="1138"/>
    </location>
</feature>
<reference evidence="4" key="1">
    <citation type="submission" date="2018-11" db="EMBL/GenBank/DDBJ databases">
        <authorList>
            <person name="Grassa J C."/>
        </authorList>
    </citation>
    <scope>NUCLEOTIDE SEQUENCE [LARGE SCALE GENOMIC DNA]</scope>
</reference>
<feature type="region of interest" description="Disordered" evidence="1">
    <location>
        <begin position="1"/>
        <end position="42"/>
    </location>
</feature>
<dbReference type="Gene3D" id="3.30.420.10">
    <property type="entry name" value="Ribonuclease H-like superfamily/Ribonuclease H"/>
    <property type="match status" value="1"/>
</dbReference>
<evidence type="ECO:0000256" key="1">
    <source>
        <dbReference type="SAM" id="MobiDB-lite"/>
    </source>
</evidence>
<feature type="domain" description="Retroviral polymerase SH3-like" evidence="3">
    <location>
        <begin position="990"/>
        <end position="1047"/>
    </location>
</feature>
<dbReference type="Pfam" id="PF14223">
    <property type="entry name" value="Retrotran_gag_2"/>
    <property type="match status" value="1"/>
</dbReference>
<feature type="domain" description="Reverse transcriptase Ty1/copia-type" evidence="2">
    <location>
        <begin position="1259"/>
        <end position="1499"/>
    </location>
</feature>
<dbReference type="InterPro" id="IPR012337">
    <property type="entry name" value="RNaseH-like_sf"/>
</dbReference>
<evidence type="ECO:0000259" key="3">
    <source>
        <dbReference type="Pfam" id="PF25597"/>
    </source>
</evidence>
<dbReference type="InterPro" id="IPR013103">
    <property type="entry name" value="RVT_2"/>
</dbReference>
<proteinExistence type="predicted"/>
<dbReference type="PANTHER" id="PTHR11439:SF455">
    <property type="entry name" value="RLK (RECEPTOR-LIKE PROTEIN KINASE) 8, PUTATIVE-RELATED"/>
    <property type="match status" value="1"/>
</dbReference>
<keyword evidence="5" id="KW-1185">Reference proteome</keyword>
<dbReference type="InterPro" id="IPR043502">
    <property type="entry name" value="DNA/RNA_pol_sf"/>
</dbReference>
<protein>
    <submittedName>
        <fullName evidence="4">Uncharacterized protein</fullName>
    </submittedName>
</protein>
<dbReference type="SUPFAM" id="SSF56672">
    <property type="entry name" value="DNA/RNA polymerases"/>
    <property type="match status" value="1"/>
</dbReference>
<dbReference type="Gene3D" id="3.80.10.10">
    <property type="entry name" value="Ribonuclease Inhibitor"/>
    <property type="match status" value="1"/>
</dbReference>
<name>A0A803NU97_CANSA</name>
<dbReference type="PANTHER" id="PTHR11439">
    <property type="entry name" value="GAG-POL-RELATED RETROTRANSPOSON"/>
    <property type="match status" value="1"/>
</dbReference>
<dbReference type="GO" id="GO:0003676">
    <property type="term" value="F:nucleic acid binding"/>
    <property type="evidence" value="ECO:0007669"/>
    <property type="project" value="InterPro"/>
</dbReference>
<accession>A0A803NU97</accession>
<evidence type="ECO:0000313" key="4">
    <source>
        <dbReference type="EnsemblPlants" id="cds.evm.model.02.160"/>
    </source>
</evidence>
<dbReference type="InterPro" id="IPR036397">
    <property type="entry name" value="RNaseH_sf"/>
</dbReference>
<feature type="region of interest" description="Disordered" evidence="1">
    <location>
        <begin position="1173"/>
        <end position="1192"/>
    </location>
</feature>
<dbReference type="Pfam" id="PF25597">
    <property type="entry name" value="SH3_retrovirus"/>
    <property type="match status" value="1"/>
</dbReference>
<feature type="region of interest" description="Disordered" evidence="1">
    <location>
        <begin position="1093"/>
        <end position="1150"/>
    </location>
</feature>
<feature type="compositionally biased region" description="Polar residues" evidence="1">
    <location>
        <begin position="1114"/>
        <end position="1124"/>
    </location>
</feature>
<dbReference type="EMBL" id="UZAU01000090">
    <property type="status" value="NOT_ANNOTATED_CDS"/>
    <property type="molecule type" value="Genomic_DNA"/>
</dbReference>
<feature type="compositionally biased region" description="Polar residues" evidence="1">
    <location>
        <begin position="1139"/>
        <end position="1150"/>
    </location>
</feature>
<sequence length="1752" mass="194724">MGCRVVAPAEEDDEETASLPETMSYTAEKEKPNTPSSPFRKRPPRWSDLWLRNSNPLKHVVSAMKLHSLSSPKNPKTKTLIPNFSELDRTLLFSDEILLTILAKLPLSHRNTNSLVCKRWLSLQDRLVRSLKLLDWGFLQSGRLTLRFPNLTHVDLLSGSLISTLNSDILLNHKMFSVQIGSHFSPDAQAFQAHLLPPEVIDRGLQELANGCPNLHKVAMVGATELGLLSLAEECSTLQDLELHKCNDNVLRGIAACENLQVLKLVGNVNGFYSSTVSDLGLTILAQGCKRLVKLELSGCKGSFDGIKAIGQCCQMLEELSICDHRMENGWLGALSYCENLKTLKFVSCKKIDSSPEPDEYLGICPALERLHLHKCQLRDKKTVKALFTLCEAIREIVFQDCWGLENDVFSLASICRRVNFLSLEGCSLLTTNCLESVILSWKEIESLRVVGCKSLKDGEISPALSSLFSMLKELKWRPDTKSLLASSVAGTNIGKRAYVGRVDSSVVLILSTSLTIKLDRTHFLSWKSQVVPIVIGHDLDDILFSDASPPQILIDGTLNPSYQQWKKRDQLLLSWLRSSMTEGVLASVANHHNSFAVWRALEQRFASQSRARLLQLKGQFSNVNKGNLSIFDYVDKVQMLADSLTIAGSNISDQDIVLQILNGLSAEFDPVVSGITSRSDSLSLDEVQALLMSHESRLEHHSSVSDISMKLQANLAVGNNRFNSSKYIPPHARGNVNDTSSRTVGRGGYRGSFSFPNRLVCQLCLKSGHTAAVCHYRFDKNFVPPKPNAAPPRAYLTELEMESDYQVYNSSVLPDFGDDNLWFIDTGANVHVTNGSENLESPSPYTGTESLAVGDGAVLLKGPVKDGLYVLGDTNHSATALQCNLATVSRFQYSPSIPSITTEWIHFQHPCPHDHEQNGRAERKHRHITETGLVLLAQSGLSLSYWWYAFQAAVFTINRLPSVVLGFKSPYECLFGRLPDYKILKPFGCACFPHLRPYNNHKLDYRSDQCIFLGYSSHHKGYLCENSNGRIYIARNVVFNESYFPAFINQVQQSPSASFPHSFFSNNTAGANSIFGCPTFSTNPTIYNQHQPQISTRVPVTQPSRPQPHISAPQASIPENNHQIPIPDSPITDISSPQTHTNSSSISLPTASNLQQPAVASVSATYVTTDPTSVATNAGENSGMQQPQPPTSSIISRVHHMKTRSQSGIYKPKAYLATRHPLKESLFPTEPRSVQQAIKDPNWFKSMQRENTALIRSNTWTLVPYHPDMHVIDNKWVYRIKLNADGSLNTYKSRLVAKGYLQTPGIDYEETFSPVVKPVTVRTVLSLAVTSNWPVKQLDVSNAFLNGDLHETVYMRQPKGFEDPTRPNHVCHLHKAIYGLKQAPRAWNEKLRNTLLQWGFQASRSDTSLFVYGTGSNLIILLVYVDDILVTGPNSALISKLVTDLNNSFALKDLGPIHYFLGIEIFRDASGMYLSQSKYITDLLTRLQLDGVKSCPNPASSHQKLSLTDGDPFQDPSLYRSTLGALQYLTLTRPDVAFIINKLSQFIHAPTVNHWEACKRLLRYLKGTITEGLLLRPAACMDISAYSDADWANAIDDRKSTGGYVVFLGGNLVSWSAKKQNVVARSSTESEFRSLANTAAEIKWLVNLLSELHISLASPPVIWVDNQGAAALAANPIFHARSKHIEIDLHFVRDQILAKELSVRYVPAVDQVADSLTKALSTDRFMYLKGKLKMAATPFRLRGDINQSILL</sequence>
<dbReference type="InterPro" id="IPR032675">
    <property type="entry name" value="LRR_dom_sf"/>
</dbReference>
<organism evidence="4 5">
    <name type="scientific">Cannabis sativa</name>
    <name type="common">Hemp</name>
    <name type="synonym">Marijuana</name>
    <dbReference type="NCBI Taxonomy" id="3483"/>
    <lineage>
        <taxon>Eukaryota</taxon>
        <taxon>Viridiplantae</taxon>
        <taxon>Streptophyta</taxon>
        <taxon>Embryophyta</taxon>
        <taxon>Tracheophyta</taxon>
        <taxon>Spermatophyta</taxon>
        <taxon>Magnoliopsida</taxon>
        <taxon>eudicotyledons</taxon>
        <taxon>Gunneridae</taxon>
        <taxon>Pentapetalae</taxon>
        <taxon>rosids</taxon>
        <taxon>fabids</taxon>
        <taxon>Rosales</taxon>
        <taxon>Cannabaceae</taxon>
        <taxon>Cannabis</taxon>
    </lineage>
</organism>
<dbReference type="CDD" id="cd09272">
    <property type="entry name" value="RNase_HI_RT_Ty1"/>
    <property type="match status" value="1"/>
</dbReference>
<dbReference type="OMA" id="CEAIREI"/>
<dbReference type="Gramene" id="evm.model.02.160">
    <property type="protein sequence ID" value="cds.evm.model.02.160"/>
    <property type="gene ID" value="evm.TU.02.160"/>
</dbReference>
<dbReference type="FunFam" id="3.80.10.10:FF:001445">
    <property type="entry name" value="F-box protein At5g51380"/>
    <property type="match status" value="1"/>
</dbReference>
<evidence type="ECO:0000313" key="5">
    <source>
        <dbReference type="Proteomes" id="UP000596661"/>
    </source>
</evidence>
<dbReference type="InterPro" id="IPR057670">
    <property type="entry name" value="SH3_retrovirus"/>
</dbReference>